<evidence type="ECO:0000313" key="5">
    <source>
        <dbReference type="Proteomes" id="UP000236745"/>
    </source>
</evidence>
<dbReference type="AlphaFoldDB" id="A0A1H6DU10"/>
<dbReference type="GO" id="GO:0003700">
    <property type="term" value="F:DNA-binding transcription factor activity"/>
    <property type="evidence" value="ECO:0007669"/>
    <property type="project" value="TreeGrafter"/>
</dbReference>
<dbReference type="PANTHER" id="PTHR46797">
    <property type="entry name" value="HTH-TYPE TRANSCRIPTIONAL REGULATOR"/>
    <property type="match status" value="1"/>
</dbReference>
<dbReference type="OrthoDB" id="9814751at2"/>
<dbReference type="PANTHER" id="PTHR46797:SF1">
    <property type="entry name" value="METHYLPHOSPHONATE SYNTHASE"/>
    <property type="match status" value="1"/>
</dbReference>
<feature type="domain" description="HTH cro/C1-type" evidence="3">
    <location>
        <begin position="18"/>
        <end position="72"/>
    </location>
</feature>
<dbReference type="Pfam" id="PF07883">
    <property type="entry name" value="Cupin_2"/>
    <property type="match status" value="1"/>
</dbReference>
<protein>
    <submittedName>
        <fullName evidence="4">Transcriptional regulator, XRE family with cupin sensor</fullName>
    </submittedName>
</protein>
<dbReference type="SUPFAM" id="SSF47413">
    <property type="entry name" value="lambda repressor-like DNA-binding domains"/>
    <property type="match status" value="1"/>
</dbReference>
<accession>A0A1H6DU10</accession>
<evidence type="ECO:0000313" key="4">
    <source>
        <dbReference type="EMBL" id="SEG88872.1"/>
    </source>
</evidence>
<dbReference type="GO" id="GO:0003677">
    <property type="term" value="F:DNA binding"/>
    <property type="evidence" value="ECO:0007669"/>
    <property type="project" value="UniProtKB-KW"/>
</dbReference>
<evidence type="ECO:0000256" key="2">
    <source>
        <dbReference type="SAM" id="MobiDB-lite"/>
    </source>
</evidence>
<dbReference type="InterPro" id="IPR014710">
    <property type="entry name" value="RmlC-like_jellyroll"/>
</dbReference>
<organism evidence="4 5">
    <name type="scientific">Marinobacterium lutimaris</name>
    <dbReference type="NCBI Taxonomy" id="568106"/>
    <lineage>
        <taxon>Bacteria</taxon>
        <taxon>Pseudomonadati</taxon>
        <taxon>Pseudomonadota</taxon>
        <taxon>Gammaproteobacteria</taxon>
        <taxon>Oceanospirillales</taxon>
        <taxon>Oceanospirillaceae</taxon>
        <taxon>Marinobacterium</taxon>
    </lineage>
</organism>
<gene>
    <name evidence="4" type="ORF">SAMN05444390_11041</name>
</gene>
<dbReference type="RefSeq" id="WP_104005916.1">
    <property type="nucleotide sequence ID" value="NZ_FNVQ01000010.1"/>
</dbReference>
<dbReference type="SUPFAM" id="SSF51182">
    <property type="entry name" value="RmlC-like cupins"/>
    <property type="match status" value="1"/>
</dbReference>
<dbReference type="CDD" id="cd02209">
    <property type="entry name" value="cupin_XRE_C"/>
    <property type="match status" value="1"/>
</dbReference>
<evidence type="ECO:0000256" key="1">
    <source>
        <dbReference type="ARBA" id="ARBA00023125"/>
    </source>
</evidence>
<dbReference type="SMART" id="SM00530">
    <property type="entry name" value="HTH_XRE"/>
    <property type="match status" value="1"/>
</dbReference>
<dbReference type="Gene3D" id="1.10.260.40">
    <property type="entry name" value="lambda repressor-like DNA-binding domains"/>
    <property type="match status" value="1"/>
</dbReference>
<dbReference type="InterPro" id="IPR011051">
    <property type="entry name" value="RmlC_Cupin_sf"/>
</dbReference>
<evidence type="ECO:0000259" key="3">
    <source>
        <dbReference type="PROSITE" id="PS50943"/>
    </source>
</evidence>
<feature type="region of interest" description="Disordered" evidence="2">
    <location>
        <begin position="77"/>
        <end position="99"/>
    </location>
</feature>
<name>A0A1H6DU10_9GAMM</name>
<dbReference type="EMBL" id="FNVQ01000010">
    <property type="protein sequence ID" value="SEG88872.1"/>
    <property type="molecule type" value="Genomic_DNA"/>
</dbReference>
<dbReference type="InterPro" id="IPR013096">
    <property type="entry name" value="Cupin_2"/>
</dbReference>
<dbReference type="InterPro" id="IPR050807">
    <property type="entry name" value="TransReg_Diox_bact_type"/>
</dbReference>
<dbReference type="Pfam" id="PF01381">
    <property type="entry name" value="HTH_3"/>
    <property type="match status" value="1"/>
</dbReference>
<proteinExistence type="predicted"/>
<dbReference type="InterPro" id="IPR010982">
    <property type="entry name" value="Lambda_DNA-bd_dom_sf"/>
</dbReference>
<dbReference type="Proteomes" id="UP000236745">
    <property type="component" value="Unassembled WGS sequence"/>
</dbReference>
<dbReference type="GO" id="GO:0005829">
    <property type="term" value="C:cytosol"/>
    <property type="evidence" value="ECO:0007669"/>
    <property type="project" value="TreeGrafter"/>
</dbReference>
<reference evidence="4 5" key="1">
    <citation type="submission" date="2016-10" db="EMBL/GenBank/DDBJ databases">
        <authorList>
            <person name="de Groot N.N."/>
        </authorList>
    </citation>
    <scope>NUCLEOTIDE SEQUENCE [LARGE SCALE GENOMIC DNA]</scope>
    <source>
        <strain evidence="4 5">DSM 22012</strain>
    </source>
</reference>
<keyword evidence="5" id="KW-1185">Reference proteome</keyword>
<dbReference type="Gene3D" id="2.60.120.10">
    <property type="entry name" value="Jelly Rolls"/>
    <property type="match status" value="1"/>
</dbReference>
<dbReference type="InterPro" id="IPR001387">
    <property type="entry name" value="Cro/C1-type_HTH"/>
</dbReference>
<dbReference type="CDD" id="cd00093">
    <property type="entry name" value="HTH_XRE"/>
    <property type="match status" value="1"/>
</dbReference>
<sequence length="199" mass="22355">MSIDEKVEAVSKQLGRRIRASRREKNFTLESLSERTGLSASFLSRLERGETNASISNLIAISDRLGIALRELFDRSPEDEKPDFSVSRTEDRQRSEPLKGKGYTFRPLSGFLLDQKMSAFELSYLPGESLHSEMLTHKGEEILYLLEGSLEFEIDGNITILEPGDCVHFNCEKPHRGKNIGEGTAHLLMVVTPVDSMPI</sequence>
<keyword evidence="1" id="KW-0238">DNA-binding</keyword>
<dbReference type="PROSITE" id="PS50943">
    <property type="entry name" value="HTH_CROC1"/>
    <property type="match status" value="1"/>
</dbReference>